<dbReference type="InterPro" id="IPR054579">
    <property type="entry name" value="GCE-like_dom"/>
</dbReference>
<evidence type="ECO:0000256" key="3">
    <source>
        <dbReference type="ARBA" id="ARBA00022801"/>
    </source>
</evidence>
<keyword evidence="3" id="KW-0378">Hydrolase</keyword>
<dbReference type="GO" id="GO:0052689">
    <property type="term" value="F:carboxylic ester hydrolase activity"/>
    <property type="evidence" value="ECO:0007669"/>
    <property type="project" value="UniProtKB-KW"/>
</dbReference>
<dbReference type="SUPFAM" id="SSF53474">
    <property type="entry name" value="alpha/beta-Hydrolases"/>
    <property type="match status" value="1"/>
</dbReference>
<accession>A0A1H7B812</accession>
<evidence type="ECO:0000256" key="2">
    <source>
        <dbReference type="ARBA" id="ARBA00022729"/>
    </source>
</evidence>
<dbReference type="Pfam" id="PF22244">
    <property type="entry name" value="GCE_fung"/>
    <property type="match status" value="1"/>
</dbReference>
<keyword evidence="2" id="KW-0732">Signal</keyword>
<dbReference type="InterPro" id="IPR050261">
    <property type="entry name" value="FrsA_esterase"/>
</dbReference>
<dbReference type="RefSeq" id="WP_244891253.1">
    <property type="nucleotide sequence ID" value="NZ_FNZH01000010.1"/>
</dbReference>
<evidence type="ECO:0000256" key="1">
    <source>
        <dbReference type="ARBA" id="ARBA00022487"/>
    </source>
</evidence>
<gene>
    <name evidence="6" type="ORF">SAMN05192553_1108</name>
</gene>
<dbReference type="InterPro" id="IPR029058">
    <property type="entry name" value="AB_hydrolase_fold"/>
</dbReference>
<reference evidence="7" key="1">
    <citation type="submission" date="2016-10" db="EMBL/GenBank/DDBJ databases">
        <authorList>
            <person name="Varghese N."/>
            <person name="Submissions S."/>
        </authorList>
    </citation>
    <scope>NUCLEOTIDE SEQUENCE [LARGE SCALE GENOMIC DNA]</scope>
    <source>
        <strain evidence="7">IBRC-M 10761</strain>
    </source>
</reference>
<evidence type="ECO:0000313" key="7">
    <source>
        <dbReference type="Proteomes" id="UP000199403"/>
    </source>
</evidence>
<keyword evidence="1" id="KW-0719">Serine esterase</keyword>
<dbReference type="EMBL" id="FNZH01000010">
    <property type="protein sequence ID" value="SEJ73014.1"/>
    <property type="molecule type" value="Genomic_DNA"/>
</dbReference>
<dbReference type="Proteomes" id="UP000199403">
    <property type="component" value="Unassembled WGS sequence"/>
</dbReference>
<evidence type="ECO:0000313" key="6">
    <source>
        <dbReference type="EMBL" id="SEJ73014.1"/>
    </source>
</evidence>
<feature type="domain" description="4-O-methyl-glucuronoyl methylesterase-like" evidence="5">
    <location>
        <begin position="625"/>
        <end position="765"/>
    </location>
</feature>
<dbReference type="STRING" id="1416801.SAMN05192553_1108"/>
<protein>
    <submittedName>
        <fullName evidence="6">Prolyl oligopeptidase family protein</fullName>
    </submittedName>
</protein>
<evidence type="ECO:0000256" key="4">
    <source>
        <dbReference type="SAM" id="MobiDB-lite"/>
    </source>
</evidence>
<organism evidence="6 7">
    <name type="scientific">Cyclobacterium xiamenense</name>
    <dbReference type="NCBI Taxonomy" id="1297121"/>
    <lineage>
        <taxon>Bacteria</taxon>
        <taxon>Pseudomonadati</taxon>
        <taxon>Bacteroidota</taxon>
        <taxon>Cytophagia</taxon>
        <taxon>Cytophagales</taxon>
        <taxon>Cyclobacteriaceae</taxon>
        <taxon>Cyclobacterium</taxon>
    </lineage>
</organism>
<keyword evidence="7" id="KW-1185">Reference proteome</keyword>
<evidence type="ECO:0000259" key="5">
    <source>
        <dbReference type="Pfam" id="PF22244"/>
    </source>
</evidence>
<sequence length="808" mass="89543">MTNMNFRTPSICLLITGLFCLVFTLPGNCRQSSTPLTEGLSLAVFDVDATPPVESLLAYDPMEKSDDLGLRARGIVLMGSGLPIVLCAVDWIGIGNESQDAFKARLARAASTLPSRVAVHTVHQHDAPISDWGAENLLVSAGLDANAFDSSFDRVLLDRLDDAIEKGLKTAQPLTHIGTGKATVERVASNRRIKGPDGKIQYSRTSSTKDPKIRDFPEGLIDPEVSLVSFWNEEQPLAVLSYYAVHPQSYYLTRIANPDFPGIARYLRQLAVPEALHVHFNGAGANVTAGKYNDGAKINRKLLAERLAAGMEQAWKTTVKTAIEPTSVHWAHEDVLLPANEKVPEIAREMYQQNARWLTNNMQKLAWYHRQQRGKKISVSRLSLGNARILHLPGELFVEYQLAAKAERPDRFVALAAYGDYGPFYIGTAAAYAEDGYEINVSPVTAAAEPILMKAIRKLLQDPPADYGQNNPYVLQNETARPIKTLDEWEEKKRSWENNRAAIMGTLPSRKGLAIPTLTYLDTLKDETFNRYQVSFPSDDRNQVTAYLYVPHESSRRPAMLALHSTGELGKKIVDGQGPLANRAVARELAERGYVVLAPDYPSFGEQTDHDFSTDGFPSGTLLGVWNHLRCVDVLSQMPEVDPDRIGVIGHSLGGHNALFAAVHDERIQAVVSSCGWTPFAYYDIGEAGTERYGGRLGPWAQERYMPAINNLLPDANLPFDFTDIIASIAPRPVFTNAPLRDSNFDVEGVKSGMKAVQPVYSWLGFPERLIVRYPDAEHDFPPGVRKEAYAFLDDYFGFVPTRRLAFE</sequence>
<proteinExistence type="predicted"/>
<dbReference type="AlphaFoldDB" id="A0A1H7B812"/>
<feature type="region of interest" description="Disordered" evidence="4">
    <location>
        <begin position="195"/>
        <end position="215"/>
    </location>
</feature>
<name>A0A1H7B812_9BACT</name>
<dbReference type="Gene3D" id="3.40.50.1820">
    <property type="entry name" value="alpha/beta hydrolase"/>
    <property type="match status" value="1"/>
</dbReference>
<dbReference type="PANTHER" id="PTHR22946">
    <property type="entry name" value="DIENELACTONE HYDROLASE DOMAIN-CONTAINING PROTEIN-RELATED"/>
    <property type="match status" value="1"/>
</dbReference>